<gene>
    <name evidence="7" type="ORF">GCM10022256_01790</name>
</gene>
<dbReference type="PANTHER" id="PTHR30627">
    <property type="entry name" value="PEPTIDOGLYCAN D,D-TRANSPEPTIDASE"/>
    <property type="match status" value="1"/>
</dbReference>
<reference evidence="8" key="1">
    <citation type="journal article" date="2019" name="Int. J. Syst. Evol. Microbiol.">
        <title>The Global Catalogue of Microorganisms (GCM) 10K type strain sequencing project: providing services to taxonomists for standard genome sequencing and annotation.</title>
        <authorList>
            <consortium name="The Broad Institute Genomics Platform"/>
            <consortium name="The Broad Institute Genome Sequencing Center for Infectious Disease"/>
            <person name="Wu L."/>
            <person name="Ma J."/>
        </authorList>
    </citation>
    <scope>NUCLEOTIDE SEQUENCE [LARGE SCALE GENOMIC DNA]</scope>
    <source>
        <strain evidence="8">JCM 17442</strain>
    </source>
</reference>
<dbReference type="Proteomes" id="UP001501594">
    <property type="component" value="Unassembled WGS sequence"/>
</dbReference>
<dbReference type="InterPro" id="IPR036138">
    <property type="entry name" value="PBP_dimer_sf"/>
</dbReference>
<comment type="subcellular location">
    <subcellularLocation>
        <location evidence="1">Membrane</location>
    </subcellularLocation>
</comment>
<accession>A0ABP8DXE5</accession>
<keyword evidence="4" id="KW-0812">Transmembrane</keyword>
<evidence type="ECO:0000256" key="3">
    <source>
        <dbReference type="ARBA" id="ARBA00023136"/>
    </source>
</evidence>
<evidence type="ECO:0000256" key="1">
    <source>
        <dbReference type="ARBA" id="ARBA00004370"/>
    </source>
</evidence>
<evidence type="ECO:0000256" key="2">
    <source>
        <dbReference type="ARBA" id="ARBA00007171"/>
    </source>
</evidence>
<name>A0ABP8DXE5_9MICO</name>
<evidence type="ECO:0000259" key="6">
    <source>
        <dbReference type="Pfam" id="PF03717"/>
    </source>
</evidence>
<feature type="domain" description="Penicillin-binding protein transpeptidase" evidence="5">
    <location>
        <begin position="273"/>
        <end position="580"/>
    </location>
</feature>
<evidence type="ECO:0000313" key="8">
    <source>
        <dbReference type="Proteomes" id="UP001501594"/>
    </source>
</evidence>
<dbReference type="Gene3D" id="3.90.1310.10">
    <property type="entry name" value="Penicillin-binding protein 2a (Domain 2)"/>
    <property type="match status" value="1"/>
</dbReference>
<keyword evidence="3 4" id="KW-0472">Membrane</keyword>
<evidence type="ECO:0000256" key="4">
    <source>
        <dbReference type="SAM" id="Phobius"/>
    </source>
</evidence>
<dbReference type="InterPro" id="IPR001460">
    <property type="entry name" value="PCN-bd_Tpept"/>
</dbReference>
<dbReference type="PANTHER" id="PTHR30627:SF1">
    <property type="entry name" value="PEPTIDOGLYCAN D,D-TRANSPEPTIDASE FTSI"/>
    <property type="match status" value="1"/>
</dbReference>
<sequence length="603" mass="63197">MRATAHGSTVGNGGVRHTRGRRRRATVAAIAIFALVAIFVVRLVDIQVVQAATLNSDAVGKRSISTTIYGDRGDIVDTNGKVLAGTVLRYDITAVPRFAQEGYSTTDARGVKRTYSLEQSAQQIAAATGAKTQTILTALTANKTSLYAKLVGAVDVDAYDRIEKLGISWIYPVRTTARTYPDGAVAGNLTGFVGTDGDGQYGLEQEYDSCLAGENGSETYERGADGVKLPGSSVTTKKAVDGGTVQTTIDSDLQFQMQQDLDEQVKAIGATSGSVVVMKASDASLLAVADSGSVDPNNRNANKGLNLSSRAFQSSYEPGSTFKAMTAATAIDLGVASPASQEIVADTRRFSWGGMIGDAEAHPVEHLTLAGILADSSNVGISLIGEKVSKQQRYEYMLKFGLGKTSEVKFPGETVGQLRAPSDWDSQTDINSMFGQGVGASAIQVASIYQTLANGGVRMPVKLVKGCVASDGTVTDVPSAKGTRVVSEKAADDVVDMLENTIPEGTLKGMAPISGYNVSAKTGTAQIADAPGGGYGSDYIISVAGIAPAENPQYVVLVTFNKPTTLKTSFAAAPAFREIMSQVLETYRVKPSTTAPTDLPDTW</sequence>
<dbReference type="InterPro" id="IPR050515">
    <property type="entry name" value="Beta-lactam/transpept"/>
</dbReference>
<evidence type="ECO:0000259" key="5">
    <source>
        <dbReference type="Pfam" id="PF00905"/>
    </source>
</evidence>
<evidence type="ECO:0000313" key="7">
    <source>
        <dbReference type="EMBL" id="GAA4264567.1"/>
    </source>
</evidence>
<dbReference type="EMBL" id="BAABAU010000001">
    <property type="protein sequence ID" value="GAA4264567.1"/>
    <property type="molecule type" value="Genomic_DNA"/>
</dbReference>
<keyword evidence="4" id="KW-1133">Transmembrane helix</keyword>
<protein>
    <submittedName>
        <fullName evidence="7">Penicillin-binding protein 2</fullName>
    </submittedName>
</protein>
<dbReference type="InterPro" id="IPR012338">
    <property type="entry name" value="Beta-lactam/transpept-like"/>
</dbReference>
<keyword evidence="8" id="KW-1185">Reference proteome</keyword>
<dbReference type="Gene3D" id="3.40.710.10">
    <property type="entry name" value="DD-peptidase/beta-lactamase superfamily"/>
    <property type="match status" value="1"/>
</dbReference>
<organism evidence="7 8">
    <name type="scientific">Frondihabitans peucedani</name>
    <dbReference type="NCBI Taxonomy" id="598626"/>
    <lineage>
        <taxon>Bacteria</taxon>
        <taxon>Bacillati</taxon>
        <taxon>Actinomycetota</taxon>
        <taxon>Actinomycetes</taxon>
        <taxon>Micrococcales</taxon>
        <taxon>Microbacteriaceae</taxon>
        <taxon>Frondihabitans</taxon>
    </lineage>
</organism>
<proteinExistence type="inferred from homology"/>
<dbReference type="Gene3D" id="3.30.450.330">
    <property type="match status" value="1"/>
</dbReference>
<dbReference type="RefSeq" id="WP_344793158.1">
    <property type="nucleotide sequence ID" value="NZ_BAABAU010000001.1"/>
</dbReference>
<feature type="transmembrane region" description="Helical" evidence="4">
    <location>
        <begin position="25"/>
        <end position="44"/>
    </location>
</feature>
<comment type="caution">
    <text evidence="7">The sequence shown here is derived from an EMBL/GenBank/DDBJ whole genome shotgun (WGS) entry which is preliminary data.</text>
</comment>
<dbReference type="Pfam" id="PF00905">
    <property type="entry name" value="Transpeptidase"/>
    <property type="match status" value="1"/>
</dbReference>
<feature type="domain" description="Penicillin-binding protein dimerisation" evidence="6">
    <location>
        <begin position="68"/>
        <end position="228"/>
    </location>
</feature>
<dbReference type="Pfam" id="PF03717">
    <property type="entry name" value="PBP_dimer"/>
    <property type="match status" value="1"/>
</dbReference>
<comment type="similarity">
    <text evidence="2">Belongs to the transpeptidase family.</text>
</comment>
<dbReference type="InterPro" id="IPR005311">
    <property type="entry name" value="PBP_dimer"/>
</dbReference>
<dbReference type="SUPFAM" id="SSF56601">
    <property type="entry name" value="beta-lactamase/transpeptidase-like"/>
    <property type="match status" value="1"/>
</dbReference>
<dbReference type="SUPFAM" id="SSF56519">
    <property type="entry name" value="Penicillin binding protein dimerisation domain"/>
    <property type="match status" value="1"/>
</dbReference>